<feature type="domain" description="3-beta hydroxysteroid dehydrogenase/isomerase" evidence="1">
    <location>
        <begin position="3"/>
        <end position="39"/>
    </location>
</feature>
<dbReference type="Pfam" id="PF01073">
    <property type="entry name" value="3Beta_HSD"/>
    <property type="match status" value="1"/>
</dbReference>
<evidence type="ECO:0000259" key="1">
    <source>
        <dbReference type="Pfam" id="PF01073"/>
    </source>
</evidence>
<dbReference type="SUPFAM" id="SSF51735">
    <property type="entry name" value="NAD(P)-binding Rossmann-fold domains"/>
    <property type="match status" value="1"/>
</dbReference>
<comment type="caution">
    <text evidence="2">The sequence shown here is derived from an EMBL/GenBank/DDBJ whole genome shotgun (WGS) entry which is preliminary data.</text>
</comment>
<organism evidence="2">
    <name type="scientific">marine sediment metagenome</name>
    <dbReference type="NCBI Taxonomy" id="412755"/>
    <lineage>
        <taxon>unclassified sequences</taxon>
        <taxon>metagenomes</taxon>
        <taxon>ecological metagenomes</taxon>
    </lineage>
</organism>
<feature type="non-terminal residue" evidence="2">
    <location>
        <position position="1"/>
    </location>
</feature>
<feature type="non-terminal residue" evidence="2">
    <location>
        <position position="41"/>
    </location>
</feature>
<dbReference type="InterPro" id="IPR036291">
    <property type="entry name" value="NAD(P)-bd_dom_sf"/>
</dbReference>
<evidence type="ECO:0000313" key="2">
    <source>
        <dbReference type="EMBL" id="GAJ18110.1"/>
    </source>
</evidence>
<protein>
    <recommendedName>
        <fullName evidence="1">3-beta hydroxysteroid dehydrogenase/isomerase domain-containing protein</fullName>
    </recommendedName>
</protein>
<reference evidence="2" key="1">
    <citation type="journal article" date="2014" name="Front. Microbiol.">
        <title>High frequency of phylogenetically diverse reductive dehalogenase-homologous genes in deep subseafloor sedimentary metagenomes.</title>
        <authorList>
            <person name="Kawai M."/>
            <person name="Futagami T."/>
            <person name="Toyoda A."/>
            <person name="Takaki Y."/>
            <person name="Nishi S."/>
            <person name="Hori S."/>
            <person name="Arai W."/>
            <person name="Tsubouchi T."/>
            <person name="Morono Y."/>
            <person name="Uchiyama I."/>
            <person name="Ito T."/>
            <person name="Fujiyama A."/>
            <person name="Inagaki F."/>
            <person name="Takami H."/>
        </authorList>
    </citation>
    <scope>NUCLEOTIDE SEQUENCE</scope>
    <source>
        <strain evidence="2">Expedition CK06-06</strain>
    </source>
</reference>
<dbReference type="InterPro" id="IPR002225">
    <property type="entry name" value="3Beta_OHSteriod_DH/Estase"/>
</dbReference>
<name>X1VZA4_9ZZZZ</name>
<dbReference type="Gene3D" id="3.40.50.720">
    <property type="entry name" value="NAD(P)-binding Rossmann-like Domain"/>
    <property type="match status" value="1"/>
</dbReference>
<accession>X1VZA4</accession>
<sequence length="41" mass="4425">DAKTIDDIDLNGSKNILECAIKKGVKNIVFASSGRVYGDQK</sequence>
<proteinExistence type="predicted"/>
<dbReference type="AlphaFoldDB" id="X1VZA4"/>
<dbReference type="EMBL" id="BARW01043154">
    <property type="protein sequence ID" value="GAJ18110.1"/>
    <property type="molecule type" value="Genomic_DNA"/>
</dbReference>
<gene>
    <name evidence="2" type="ORF">S12H4_63424</name>
</gene>
<dbReference type="GO" id="GO:0006694">
    <property type="term" value="P:steroid biosynthetic process"/>
    <property type="evidence" value="ECO:0007669"/>
    <property type="project" value="InterPro"/>
</dbReference>
<dbReference type="GO" id="GO:0016616">
    <property type="term" value="F:oxidoreductase activity, acting on the CH-OH group of donors, NAD or NADP as acceptor"/>
    <property type="evidence" value="ECO:0007669"/>
    <property type="project" value="InterPro"/>
</dbReference>